<evidence type="ECO:0000256" key="2">
    <source>
        <dbReference type="ARBA" id="ARBA00023136"/>
    </source>
</evidence>
<dbReference type="Proteomes" id="UP000887013">
    <property type="component" value="Unassembled WGS sequence"/>
</dbReference>
<comment type="similarity">
    <text evidence="3">Belongs to the ligand-gated ion channel (TC 1.A.9) family.</text>
</comment>
<name>A0A8X6TQK0_NEPPI</name>
<keyword evidence="6" id="KW-0675">Receptor</keyword>
<dbReference type="PRINTS" id="PR00252">
    <property type="entry name" value="NRIONCHANNEL"/>
</dbReference>
<keyword evidence="2" id="KW-0472">Membrane</keyword>
<dbReference type="InterPro" id="IPR006202">
    <property type="entry name" value="Neur_chan_lig-bd"/>
</dbReference>
<evidence type="ECO:0000313" key="7">
    <source>
        <dbReference type="Proteomes" id="UP000887013"/>
    </source>
</evidence>
<proteinExistence type="inferred from homology"/>
<keyword evidence="7" id="KW-1185">Reference proteome</keyword>
<dbReference type="PROSITE" id="PS00236">
    <property type="entry name" value="NEUROTR_ION_CHANNEL"/>
    <property type="match status" value="1"/>
</dbReference>
<dbReference type="CDD" id="cd18987">
    <property type="entry name" value="LGIC_ECD_anion"/>
    <property type="match status" value="1"/>
</dbReference>
<accession>A0A8X6TQK0</accession>
<dbReference type="InterPro" id="IPR036734">
    <property type="entry name" value="Neur_chan_lig-bd_sf"/>
</dbReference>
<dbReference type="AlphaFoldDB" id="A0A8X6TQK0"/>
<evidence type="ECO:0000256" key="3">
    <source>
        <dbReference type="RuleBase" id="RU000687"/>
    </source>
</evidence>
<comment type="caution">
    <text evidence="6">The sequence shown here is derived from an EMBL/GenBank/DDBJ whole genome shotgun (WGS) entry which is preliminary data.</text>
</comment>
<feature type="region of interest" description="Disordered" evidence="4">
    <location>
        <begin position="1"/>
        <end position="30"/>
    </location>
</feature>
<dbReference type="Gene3D" id="2.70.170.10">
    <property type="entry name" value="Neurotransmitter-gated ion-channel ligand-binding domain"/>
    <property type="match status" value="1"/>
</dbReference>
<comment type="subcellular location">
    <subcellularLocation>
        <location evidence="1">Membrane</location>
        <topology evidence="1">Multi-pass membrane protein</topology>
    </subcellularLocation>
</comment>
<dbReference type="OrthoDB" id="6430903at2759"/>
<dbReference type="EMBL" id="BMAW01064441">
    <property type="protein sequence ID" value="GFT45184.1"/>
    <property type="molecule type" value="Genomic_DNA"/>
</dbReference>
<dbReference type="GO" id="GO:0004888">
    <property type="term" value="F:transmembrane signaling receptor activity"/>
    <property type="evidence" value="ECO:0007669"/>
    <property type="project" value="InterPro"/>
</dbReference>
<gene>
    <name evidence="6" type="primary">Gabrr3</name>
    <name evidence="6" type="ORF">NPIL_564761</name>
</gene>
<dbReference type="InterPro" id="IPR018000">
    <property type="entry name" value="Neurotransmitter_ion_chnl_CS"/>
</dbReference>
<reference evidence="6" key="1">
    <citation type="submission" date="2020-08" db="EMBL/GenBank/DDBJ databases">
        <title>Multicomponent nature underlies the extraordinary mechanical properties of spider dragline silk.</title>
        <authorList>
            <person name="Kono N."/>
            <person name="Nakamura H."/>
            <person name="Mori M."/>
            <person name="Yoshida Y."/>
            <person name="Ohtoshi R."/>
            <person name="Malay A.D."/>
            <person name="Moran D.A.P."/>
            <person name="Tomita M."/>
            <person name="Numata K."/>
            <person name="Arakawa K."/>
        </authorList>
    </citation>
    <scope>NUCLEOTIDE SEQUENCE</scope>
</reference>
<protein>
    <submittedName>
        <fullName evidence="6">Gamma-aminobutyric acid receptor subunit rho-3</fullName>
    </submittedName>
</protein>
<evidence type="ECO:0000259" key="5">
    <source>
        <dbReference type="Pfam" id="PF02931"/>
    </source>
</evidence>
<dbReference type="SUPFAM" id="SSF63712">
    <property type="entry name" value="Nicotinic receptor ligand binding domain-like"/>
    <property type="match status" value="1"/>
</dbReference>
<keyword evidence="3" id="KW-0407">Ion channel</keyword>
<evidence type="ECO:0000256" key="4">
    <source>
        <dbReference type="SAM" id="MobiDB-lite"/>
    </source>
</evidence>
<dbReference type="GO" id="GO:0005230">
    <property type="term" value="F:extracellular ligand-gated monoatomic ion channel activity"/>
    <property type="evidence" value="ECO:0007669"/>
    <property type="project" value="InterPro"/>
</dbReference>
<feature type="domain" description="Neurotransmitter-gated ion-channel ligand-binding" evidence="5">
    <location>
        <begin position="16"/>
        <end position="175"/>
    </location>
</feature>
<sequence>MSSLRRGKKSETDVFPSDYNKQASPGVPGSPAHLHIDLSVLDIDRIDESHMEFSIQFYLREIWKDNRLNLSCFLENNNSQSNTAVPDSVVNRLWTPDLIFDNAKSGVLFGLSVPNRFIAVLRNGLIYRSSRYNLVIGCNMNFEYYPMDVQECFLKLALMSNPERKVIMRWTTDDEHLCQYFSGASFTHDIQSLKKLLIPVCQLHICQKDKRQSTQRLHPQYPGGFPLLDILLD</sequence>
<keyword evidence="3" id="KW-0813">Transport</keyword>
<keyword evidence="3" id="KW-0406">Ion transport</keyword>
<organism evidence="6 7">
    <name type="scientific">Nephila pilipes</name>
    <name type="common">Giant wood spider</name>
    <name type="synonym">Nephila maculata</name>
    <dbReference type="NCBI Taxonomy" id="299642"/>
    <lineage>
        <taxon>Eukaryota</taxon>
        <taxon>Metazoa</taxon>
        <taxon>Ecdysozoa</taxon>
        <taxon>Arthropoda</taxon>
        <taxon>Chelicerata</taxon>
        <taxon>Arachnida</taxon>
        <taxon>Araneae</taxon>
        <taxon>Araneomorphae</taxon>
        <taxon>Entelegynae</taxon>
        <taxon>Araneoidea</taxon>
        <taxon>Nephilidae</taxon>
        <taxon>Nephila</taxon>
    </lineage>
</organism>
<evidence type="ECO:0000313" key="6">
    <source>
        <dbReference type="EMBL" id="GFT45184.1"/>
    </source>
</evidence>
<dbReference type="InterPro" id="IPR006201">
    <property type="entry name" value="Neur_channel"/>
</dbReference>
<dbReference type="PANTHER" id="PTHR18945">
    <property type="entry name" value="NEUROTRANSMITTER GATED ION CHANNEL"/>
    <property type="match status" value="1"/>
</dbReference>
<dbReference type="GO" id="GO:0016020">
    <property type="term" value="C:membrane"/>
    <property type="evidence" value="ECO:0007669"/>
    <property type="project" value="UniProtKB-SubCell"/>
</dbReference>
<dbReference type="Pfam" id="PF02931">
    <property type="entry name" value="Neur_chan_LBD"/>
    <property type="match status" value="1"/>
</dbReference>
<evidence type="ECO:0000256" key="1">
    <source>
        <dbReference type="ARBA" id="ARBA00004141"/>
    </source>
</evidence>